<accession>G2Q2G5</accession>
<dbReference type="Proteomes" id="UP000007322">
    <property type="component" value="Chromosome 1"/>
</dbReference>
<keyword evidence="3" id="KW-1185">Reference proteome</keyword>
<evidence type="ECO:0000313" key="3">
    <source>
        <dbReference type="Proteomes" id="UP000007322"/>
    </source>
</evidence>
<organism evidence="2 3">
    <name type="scientific">Thermothelomyces thermophilus (strain ATCC 42464 / BCRC 31852 / DSM 1799)</name>
    <name type="common">Sporotrichum thermophile</name>
    <dbReference type="NCBI Taxonomy" id="573729"/>
    <lineage>
        <taxon>Eukaryota</taxon>
        <taxon>Fungi</taxon>
        <taxon>Dikarya</taxon>
        <taxon>Ascomycota</taxon>
        <taxon>Pezizomycotina</taxon>
        <taxon>Sordariomycetes</taxon>
        <taxon>Sordariomycetidae</taxon>
        <taxon>Sordariales</taxon>
        <taxon>Chaetomiaceae</taxon>
        <taxon>Thermothelomyces</taxon>
    </lineage>
</organism>
<dbReference type="AlphaFoldDB" id="G2Q2G5"/>
<gene>
    <name evidence="2" type="ORF">MYCTH_2298519</name>
</gene>
<dbReference type="KEGG" id="mtm:MYCTH_2298519"/>
<dbReference type="GeneID" id="11512856"/>
<feature type="region of interest" description="Disordered" evidence="1">
    <location>
        <begin position="29"/>
        <end position="61"/>
    </location>
</feature>
<name>G2Q2G5_THET4</name>
<reference evidence="2 3" key="1">
    <citation type="journal article" date="2011" name="Nat. Biotechnol.">
        <title>Comparative genomic analysis of the thermophilic biomass-degrading fungi Myceliophthora thermophila and Thielavia terrestris.</title>
        <authorList>
            <person name="Berka R.M."/>
            <person name="Grigoriev I.V."/>
            <person name="Otillar R."/>
            <person name="Salamov A."/>
            <person name="Grimwood J."/>
            <person name="Reid I."/>
            <person name="Ishmael N."/>
            <person name="John T."/>
            <person name="Darmond C."/>
            <person name="Moisan M.-C."/>
            <person name="Henrissat B."/>
            <person name="Coutinho P.M."/>
            <person name="Lombard V."/>
            <person name="Natvig D.O."/>
            <person name="Lindquist E."/>
            <person name="Schmutz J."/>
            <person name="Lucas S."/>
            <person name="Harris P."/>
            <person name="Powlowski J."/>
            <person name="Bellemare A."/>
            <person name="Taylor D."/>
            <person name="Butler G."/>
            <person name="de Vries R.P."/>
            <person name="Allijn I.E."/>
            <person name="van den Brink J."/>
            <person name="Ushinsky S."/>
            <person name="Storms R."/>
            <person name="Powell A.J."/>
            <person name="Paulsen I.T."/>
            <person name="Elbourne L.D.H."/>
            <person name="Baker S.E."/>
            <person name="Magnuson J."/>
            <person name="LaBoissiere S."/>
            <person name="Clutterbuck A.J."/>
            <person name="Martinez D."/>
            <person name="Wogulis M."/>
            <person name="de Leon A.L."/>
            <person name="Rey M.W."/>
            <person name="Tsang A."/>
        </authorList>
    </citation>
    <scope>NUCLEOTIDE SEQUENCE [LARGE SCALE GENOMIC DNA]</scope>
    <source>
        <strain evidence="3">ATCC 42464 / BCRC 31852 / DSM 1799</strain>
    </source>
</reference>
<proteinExistence type="predicted"/>
<dbReference type="HOGENOM" id="CLU_2924333_0_0_1"/>
<evidence type="ECO:0000256" key="1">
    <source>
        <dbReference type="SAM" id="MobiDB-lite"/>
    </source>
</evidence>
<dbReference type="EMBL" id="CP003002">
    <property type="protein sequence ID" value="AEO55090.1"/>
    <property type="molecule type" value="Genomic_DNA"/>
</dbReference>
<dbReference type="InParanoid" id="G2Q2G5"/>
<feature type="compositionally biased region" description="Basic and acidic residues" evidence="1">
    <location>
        <begin position="29"/>
        <end position="38"/>
    </location>
</feature>
<evidence type="ECO:0000313" key="2">
    <source>
        <dbReference type="EMBL" id="AEO55090.1"/>
    </source>
</evidence>
<sequence>MVAVQVTGPTKIGAGSAVAPDDLVCVRTPSERLSRESSSDTASLQPSSSSTHPHLFSIPSQ</sequence>
<dbReference type="VEuPathDB" id="FungiDB:MYCTH_2298519"/>
<protein>
    <submittedName>
        <fullName evidence="2">Uncharacterized protein</fullName>
    </submittedName>
</protein>
<feature type="compositionally biased region" description="Polar residues" evidence="1">
    <location>
        <begin position="39"/>
        <end position="61"/>
    </location>
</feature>
<dbReference type="RefSeq" id="XP_003660335.1">
    <property type="nucleotide sequence ID" value="XM_003660287.1"/>
</dbReference>